<dbReference type="PANTHER" id="PTHR45527">
    <property type="entry name" value="NONRIBOSOMAL PEPTIDE SYNTHETASE"/>
    <property type="match status" value="1"/>
</dbReference>
<dbReference type="InterPro" id="IPR009081">
    <property type="entry name" value="PP-bd_ACP"/>
</dbReference>
<dbReference type="Pfam" id="PF00668">
    <property type="entry name" value="Condensation"/>
    <property type="match status" value="2"/>
</dbReference>
<dbReference type="SUPFAM" id="SSF52777">
    <property type="entry name" value="CoA-dependent acyltransferases"/>
    <property type="match status" value="4"/>
</dbReference>
<comment type="caution">
    <text evidence="7">The sequence shown here is derived from an EMBL/GenBank/DDBJ whole genome shotgun (WGS) entry which is preliminary data.</text>
</comment>
<dbReference type="InterPro" id="IPR001031">
    <property type="entry name" value="Thioesterase"/>
</dbReference>
<dbReference type="FunFam" id="3.40.50.12780:FF:000012">
    <property type="entry name" value="Non-ribosomal peptide synthetase"/>
    <property type="match status" value="2"/>
</dbReference>
<dbReference type="Gene3D" id="3.30.300.30">
    <property type="match status" value="2"/>
</dbReference>
<dbReference type="InterPro" id="IPR010071">
    <property type="entry name" value="AA_adenyl_dom"/>
</dbReference>
<dbReference type="PANTHER" id="PTHR45527:SF1">
    <property type="entry name" value="FATTY ACID SYNTHASE"/>
    <property type="match status" value="1"/>
</dbReference>
<dbReference type="Pfam" id="PF00975">
    <property type="entry name" value="Thioesterase"/>
    <property type="match status" value="2"/>
</dbReference>
<dbReference type="RefSeq" id="WP_131407487.1">
    <property type="nucleotide sequence ID" value="NZ_SJOP01000004.1"/>
</dbReference>
<dbReference type="Pfam" id="PF13193">
    <property type="entry name" value="AMP-binding_C"/>
    <property type="match status" value="2"/>
</dbReference>
<dbReference type="CDD" id="cd19544">
    <property type="entry name" value="E-C_NRPS"/>
    <property type="match status" value="1"/>
</dbReference>
<evidence type="ECO:0000313" key="8">
    <source>
        <dbReference type="Proteomes" id="UP000291793"/>
    </source>
</evidence>
<dbReference type="Gene3D" id="3.40.50.980">
    <property type="match status" value="4"/>
</dbReference>
<protein>
    <submittedName>
        <fullName evidence="7">Non-ribosomal peptide synthetase</fullName>
    </submittedName>
</protein>
<dbReference type="SUPFAM" id="SSF53474">
    <property type="entry name" value="alpha/beta-Hydrolases"/>
    <property type="match status" value="2"/>
</dbReference>
<dbReference type="EMBL" id="SJOP01000004">
    <property type="protein sequence ID" value="TCC13280.1"/>
    <property type="molecule type" value="Genomic_DNA"/>
</dbReference>
<dbReference type="InterPro" id="IPR001242">
    <property type="entry name" value="Condensation_dom"/>
</dbReference>
<dbReference type="Proteomes" id="UP000291793">
    <property type="component" value="Unassembled WGS sequence"/>
</dbReference>
<dbReference type="InterPro" id="IPR020802">
    <property type="entry name" value="TesA-like"/>
</dbReference>
<dbReference type="FunFam" id="2.30.38.10:FF:000001">
    <property type="entry name" value="Non-ribosomal peptide synthetase PvdI"/>
    <property type="match status" value="2"/>
</dbReference>
<dbReference type="FunFam" id="3.30.300.30:FF:000010">
    <property type="entry name" value="Enterobactin synthetase component F"/>
    <property type="match status" value="2"/>
</dbReference>
<dbReference type="GO" id="GO:0044550">
    <property type="term" value="P:secondary metabolite biosynthetic process"/>
    <property type="evidence" value="ECO:0007669"/>
    <property type="project" value="UniProtKB-ARBA"/>
</dbReference>
<dbReference type="NCBIfam" id="NF003417">
    <property type="entry name" value="PRK04813.1"/>
    <property type="match status" value="2"/>
</dbReference>
<gene>
    <name evidence="7" type="ORF">E0L21_05420</name>
</gene>
<dbReference type="InterPro" id="IPR020806">
    <property type="entry name" value="PKS_PP-bd"/>
</dbReference>
<feature type="domain" description="Carrier" evidence="6">
    <location>
        <begin position="998"/>
        <end position="1072"/>
    </location>
</feature>
<dbReference type="InterPro" id="IPR023213">
    <property type="entry name" value="CAT-like_dom_sf"/>
</dbReference>
<dbReference type="FunFam" id="3.40.50.980:FF:000001">
    <property type="entry name" value="Non-ribosomal peptide synthetase"/>
    <property type="match status" value="2"/>
</dbReference>
<dbReference type="Gene3D" id="3.30.559.30">
    <property type="entry name" value="Nonribosomal peptide synthetase, condensation domain"/>
    <property type="match status" value="2"/>
</dbReference>
<evidence type="ECO:0000256" key="5">
    <source>
        <dbReference type="ARBA" id="ARBA00022598"/>
    </source>
</evidence>
<dbReference type="SUPFAM" id="SSF47336">
    <property type="entry name" value="ACP-like"/>
    <property type="match status" value="2"/>
</dbReference>
<evidence type="ECO:0000259" key="6">
    <source>
        <dbReference type="PROSITE" id="PS50075"/>
    </source>
</evidence>
<proteinExistence type="inferred from homology"/>
<dbReference type="Gene3D" id="3.30.559.10">
    <property type="entry name" value="Chloramphenicol acetyltransferase-like domain"/>
    <property type="match status" value="2"/>
</dbReference>
<keyword evidence="3" id="KW-0596">Phosphopantetheine</keyword>
<keyword evidence="4" id="KW-0597">Phosphoprotein</keyword>
<evidence type="ECO:0000256" key="1">
    <source>
        <dbReference type="ARBA" id="ARBA00001957"/>
    </source>
</evidence>
<dbReference type="CDD" id="cd05930">
    <property type="entry name" value="A_NRPS"/>
    <property type="match status" value="1"/>
</dbReference>
<dbReference type="GO" id="GO:0031177">
    <property type="term" value="F:phosphopantetheine binding"/>
    <property type="evidence" value="ECO:0007669"/>
    <property type="project" value="InterPro"/>
</dbReference>
<dbReference type="GO" id="GO:0016874">
    <property type="term" value="F:ligase activity"/>
    <property type="evidence" value="ECO:0007669"/>
    <property type="project" value="UniProtKB-KW"/>
</dbReference>
<dbReference type="Gene3D" id="3.40.50.1820">
    <property type="entry name" value="alpha/beta hydrolase"/>
    <property type="match status" value="2"/>
</dbReference>
<organism evidence="7 8">
    <name type="scientific">Kosakonia quasisacchari</name>
    <dbReference type="NCBI Taxonomy" id="2529380"/>
    <lineage>
        <taxon>Bacteria</taxon>
        <taxon>Pseudomonadati</taxon>
        <taxon>Pseudomonadota</taxon>
        <taxon>Gammaproteobacteria</taxon>
        <taxon>Enterobacterales</taxon>
        <taxon>Enterobacteriaceae</taxon>
        <taxon>Kosakonia</taxon>
    </lineage>
</organism>
<evidence type="ECO:0000256" key="3">
    <source>
        <dbReference type="ARBA" id="ARBA00022450"/>
    </source>
</evidence>
<dbReference type="SMART" id="SM00823">
    <property type="entry name" value="PKS_PP"/>
    <property type="match status" value="1"/>
</dbReference>
<dbReference type="SUPFAM" id="SSF56801">
    <property type="entry name" value="Acetyl-CoA synthetase-like"/>
    <property type="match status" value="2"/>
</dbReference>
<dbReference type="Gene3D" id="2.30.38.10">
    <property type="entry name" value="Luciferase, Domain 3"/>
    <property type="match status" value="2"/>
</dbReference>
<keyword evidence="5" id="KW-0436">Ligase</keyword>
<comment type="cofactor">
    <cofactor evidence="1">
        <name>pantetheine 4'-phosphate</name>
        <dbReference type="ChEBI" id="CHEBI:47942"/>
    </cofactor>
</comment>
<dbReference type="FunFam" id="3.40.50.980:FF:000002">
    <property type="entry name" value="Enterobactin synthetase component F"/>
    <property type="match status" value="1"/>
</dbReference>
<evidence type="ECO:0000313" key="7">
    <source>
        <dbReference type="EMBL" id="TCC13280.1"/>
    </source>
</evidence>
<dbReference type="FunFam" id="1.10.1200.10:FF:000005">
    <property type="entry name" value="Nonribosomal peptide synthetase 1"/>
    <property type="match status" value="2"/>
</dbReference>
<comment type="similarity">
    <text evidence="2">Belongs to the ATP-dependent AMP-binding enzyme family.</text>
</comment>
<dbReference type="PROSITE" id="PS00012">
    <property type="entry name" value="PHOSPHOPANTETHEINE"/>
    <property type="match status" value="1"/>
</dbReference>
<dbReference type="InterPro" id="IPR020845">
    <property type="entry name" value="AMP-binding_CS"/>
</dbReference>
<dbReference type="Gene3D" id="1.10.1200.10">
    <property type="entry name" value="ACP-like"/>
    <property type="match status" value="2"/>
</dbReference>
<dbReference type="InterPro" id="IPR029058">
    <property type="entry name" value="AB_hydrolase_fold"/>
</dbReference>
<reference evidence="7 8" key="1">
    <citation type="submission" date="2019-02" db="EMBL/GenBank/DDBJ databases">
        <title>The draft genome of Kosakonia quasisacchari strain WCHKQ120001.</title>
        <authorList>
            <person name="Wang C."/>
            <person name="Feng Y."/>
            <person name="Zong Z."/>
        </authorList>
    </citation>
    <scope>NUCLEOTIDE SEQUENCE [LARGE SCALE GENOMIC DNA]</scope>
    <source>
        <strain evidence="7 8">WCHKQ120001</strain>
    </source>
</reference>
<dbReference type="PROSITE" id="PS50075">
    <property type="entry name" value="CARRIER"/>
    <property type="match status" value="2"/>
</dbReference>
<dbReference type="GO" id="GO:0005737">
    <property type="term" value="C:cytoplasm"/>
    <property type="evidence" value="ECO:0007669"/>
    <property type="project" value="TreeGrafter"/>
</dbReference>
<dbReference type="SMART" id="SM00824">
    <property type="entry name" value="PKS_TE"/>
    <property type="match status" value="1"/>
</dbReference>
<dbReference type="NCBIfam" id="TIGR01733">
    <property type="entry name" value="AA-adenyl-dom"/>
    <property type="match status" value="2"/>
</dbReference>
<sequence>MDISPNNRLLNSALVTKESTALPASSFPLSADQQAIWFAQTLNPELTNYNIGSVIIIDGNIVPDIMVKAFDSVIKRHDAFRLRMVAGTSPAQYFDSSSLPLMEFKDFTATDNPINEAEQYVKLNFTQPFNLAETLWRSSLISAGNNRWYWQLCCHHIIADGTSLSLINAELSENYSRLIRKESLFEGASLSYADFVANDAAYLRARQCIKDQAFWLERYTALPPQLFHPLVTARMPATCLPEPVTWMLEETLFQRIEQAASLYGLSVLHFMYALFACYFKRVKNVDDIVFGIPLHNRRNARQKAAVGMYASVIPVRIKLTEEDTFSDVMQKAADELRICYKHQRLPVAEIHRKIKRQQNTNRTNLFDMSLSYEPYDVNVHLEGATINTIEPHHRAQYPLAITINQYAITSNNKQNQSVSVEFNFSFDYFTPADIQAMQSRLAVLLEGALQNIDTPVSHLPVLSTHERQQFLQPVHAIESEASDLLVHEMFEAQVRRSPQAIAAVFEGNSLTYDALNRRANTLAHQLIRMGVHPNDRVAICLERGLDMVIGILGILKAGGAYVPLDPVYPSERLHYMLQDSNPTALVTHSALVQALNSAIPTVLMDAPFPAGADEEDEHNPVPLSLGLAAYHLAYVIYTSGSTGQPKGVMVEHRNINRLLTVSQPIFSFSSKDTWSLCHSFSFDFSVWELFGALCSGGRLIVVSTACARSPQTLYTLLCREQVTVLNQTPSAFRQLIAAQDSAPHTLRCVIFGGEALEMRSLVPWINNASNRNTRLINMYGITEITVHATWYEIALSDITSQGASLIGGPLSDLQIYILDSHRQLVPFGVTGELYVAGNGVARGYLNRPELTAERFLPDPFTSGQRMYRTGDLGRWLPDGNIEFLGRNDFQVKLRGFRIELGEISACLTACDGVRDAVVMAREDTPGDRRLVAYLLAAPGHTPEPARLRQQLAQSLAEYMLPAAFVTLESFPLTPTGKLDRQALPAPDRTAAVTRGDEAPAGEVENALAAIWCGLLGLTQVGRHDNFFELGGHSLMVVSLLERLRGQGMTLDIRGAFSAPVLADMALSITVRDAGAEAPVPPSRIPAHCQTLTPGMLPLVSLTQAETDAVVATVDGGAVNVQDIYPLSPLQEGILFHHLLQAQGDAYLLNSLLAFDSRALMETFLAALQQVIDRHDILRSAVCWQGVSRPVQVVWRRAALPVTAFVAQDGQDVAAQLRAQASPHRRRMDVSRAPLFSAQTVYDPAQRQWLLALNFHHLVCDHISMALVCDEITQILEGNTAALPAAVPYRNFIARTLRVPETEHEAWFRARLADISTPTAPYDIADTRESGGACGEARQTLDTALAGHIRTQARRLGVSPGVLFHTAQARLLAQLCGRDDVVFGTVLMGRLQAGDSGESGPGMFINTLPLRMSLAGQSVQEAVLSTRDALAALLEHEQAPLALPLFSTLLNYRHSPARSGLVREGIRLLEAEERTNYPIAFSVDDTGEGFILTAQTVAGIDPQRQLGYLVTTLAALSAALAHEPQRPVLSLAVLPAPERRQVLAEFNATRAALPAEGLIHRLFEAQVVRTPEAVAVACENITLSYDALNRRANRLAHRLIARGVRPDDRVAVCLARSADVLVAILGILKAGGAYVPLDPAYPAGRLNYMLADAAPVALVTQRGLAQTLNATLPVVLTDAEPEDGAAEHNPDPQGLTPEHLAYVIYTSGSTGKPKGVMVEHRNVVNMQRALQVMLDIQHPSRVSMNASIVFDASVQSWVHLLSGHTMVMVPEEVRKESGALLSFLRRHNVDVIDCTPLQLQGMLAAGLQKAYEGYPCTVIIGGDAIPSSAWSTMQNIEPIRFVNAYGPTECTVDASMCMIDKTLATPGIGKPIANTQIYLLDNHGQPVPLGICGELYIAGNGVARGYLNRPELTAERFLPDPFTPGQRMYRTGDLGRWLPDGNIEFLGRNDFQVKLRGFRIELGEIEACLTACDGVRDAVVIAREDTPGDKRLVAYLLAEPGHMPEPAWLRQQLAQSLAEHMLPAAFVTLTTFPHTPNGKLDRQALPAPDRAALVTRGDEAPAGEIENALAAIWCELLGLSQVGRHDNFFELGGHSLLAVQLLNRMVKTGLSISLATLFANPSLAQLAGVIQDREKSLASPFADNPVVLRGEGAQPPLFLVHEPSGDPLVYSPLATMLRVDRPVYALSALGLHAADNPPTSLEALAACHIEAIRRVQPHGPYHLAGWSLGGVISYEIALQLQQSGEEIAFIGMIDSYHPAAHQKRDFRASSERAVRDEMILNFLSMHVPESERSLLAQLPSPIDMLAVFDLCTEHNWLPKDIRYEDLLLRLETVLYIRPLGLRYQPAPAELTITLYTANPDESDDMWRGWRGTVSSDSSRHVIGGTHLSIMQPPLLAQLATQMTADLRPRSSCHPVIVMQEGTDRETPVFCIPGAGASAFSFLDLVALLPANLPVYALQARGLTNVNAMPHLTVEETARDYICAMHERQPSGPYHLIGHSFGGWIAFEIALQLQAQGETVADLILIDSRSPGAKPLINHLEALMKLISIYNLMLNRELPITQEALLEMEPHQRLICLHQLLIEAGIYTRNTPLSLLAGVFHVMFANLNTSYIPRTHYQGVLHMINAQEANVAEREQCEAVWREHATHCSTLLSPGNHMTMLSTPHAGALASHITTVMSKP</sequence>
<dbReference type="InterPro" id="IPR006162">
    <property type="entry name" value="Ppantetheine_attach_site"/>
</dbReference>
<dbReference type="OrthoDB" id="134488at2"/>
<dbReference type="GO" id="GO:0043041">
    <property type="term" value="P:amino acid activation for nonribosomal peptide biosynthetic process"/>
    <property type="evidence" value="ECO:0007669"/>
    <property type="project" value="TreeGrafter"/>
</dbReference>
<evidence type="ECO:0000256" key="4">
    <source>
        <dbReference type="ARBA" id="ARBA00022553"/>
    </source>
</evidence>
<dbReference type="InterPro" id="IPR045851">
    <property type="entry name" value="AMP-bd_C_sf"/>
</dbReference>
<feature type="domain" description="Carrier" evidence="6">
    <location>
        <begin position="2059"/>
        <end position="2133"/>
    </location>
</feature>
<name>A0A4R0HT73_9ENTR</name>
<dbReference type="Pfam" id="PF00501">
    <property type="entry name" value="AMP-binding"/>
    <property type="match status" value="2"/>
</dbReference>
<keyword evidence="8" id="KW-1185">Reference proteome</keyword>
<dbReference type="InterPro" id="IPR025110">
    <property type="entry name" value="AMP-bd_C"/>
</dbReference>
<dbReference type="CDD" id="cd17643">
    <property type="entry name" value="A_NRPS_Cytc1-like"/>
    <property type="match status" value="1"/>
</dbReference>
<evidence type="ECO:0000256" key="2">
    <source>
        <dbReference type="ARBA" id="ARBA00006432"/>
    </source>
</evidence>
<accession>A0A4R0HT73</accession>
<dbReference type="InterPro" id="IPR000873">
    <property type="entry name" value="AMP-dep_synth/lig_dom"/>
</dbReference>
<dbReference type="InterPro" id="IPR036736">
    <property type="entry name" value="ACP-like_sf"/>
</dbReference>
<dbReference type="PROSITE" id="PS00455">
    <property type="entry name" value="AMP_BINDING"/>
    <property type="match status" value="2"/>
</dbReference>
<dbReference type="Pfam" id="PF00550">
    <property type="entry name" value="PP-binding"/>
    <property type="match status" value="2"/>
</dbReference>